<accession>A0A2S7ISM7</accession>
<organism evidence="2 3">
    <name type="scientific">Siphonobacter curvatus</name>
    <dbReference type="NCBI Taxonomy" id="2094562"/>
    <lineage>
        <taxon>Bacteria</taxon>
        <taxon>Pseudomonadati</taxon>
        <taxon>Bacteroidota</taxon>
        <taxon>Cytophagia</taxon>
        <taxon>Cytophagales</taxon>
        <taxon>Cytophagaceae</taxon>
        <taxon>Siphonobacter</taxon>
    </lineage>
</organism>
<dbReference type="SUPFAM" id="SSF49464">
    <property type="entry name" value="Carboxypeptidase regulatory domain-like"/>
    <property type="match status" value="1"/>
</dbReference>
<dbReference type="SUPFAM" id="SSF56935">
    <property type="entry name" value="Porins"/>
    <property type="match status" value="1"/>
</dbReference>
<dbReference type="EMBL" id="PTRA01000001">
    <property type="protein sequence ID" value="PQA60686.1"/>
    <property type="molecule type" value="Genomic_DNA"/>
</dbReference>
<dbReference type="Proteomes" id="UP000239590">
    <property type="component" value="Unassembled WGS sequence"/>
</dbReference>
<sequence length="1066" mass="117782">MTLLWLKKHQPGQGWTGRFLCLLFFLGTSIHFHLAAQATDASISGVVKDEKGEALPGAAVTVRNEATGFTTGTLTNAKGEYALRQLPLGKPYTVTVTFIGLQTVKETGYSLNYGDNLNVNISLQSSNTELKEIVVSERGYTKEVRQAGAATSITAAQIKNLPNEGRSFTRLNNLSPLQGGDNFSFGGQRSTGTNVTIDGMNARNSWTNGQVSAGPYAISLEAIREYKVITNDYDVTQGRQSGGAVSAVTKNGTNKLEGSAFLYFRNNTLSSQYTIQGADRKQNFTNFQSGFSLGGPIIKDKLHFFVAYDRQDASEPLIIADINSSADELRYGITKTNLERLVKVAQEKYGVTGQQFGQFPKKSTANTAFARLDWQLNTKHKLTLRGNMTHYVAPLNDGDNSNINLLESYANLKDVSVTAMAALRSTLKPRLTNEFKVQYLYSYKPVTPQGYLPFQNIPRAIVNVTSPFPTESNPNATQTKTVQFGGQRYSPEFNRMHQVHLSNTAYGNTDKFNFTFGTDNMITTMETYLSSEQNGRFFFNSIDDLEALRPYRYAREVPLQGQPIVNQSVLDISVFGQADFYPHPDLNLALGVRYDATAFLTGGQLNETVKRTLGIRTDVKPEDWNNIQPRFQATWDIGGKRQNVLKIGGGLFSAQPHYYAQVNNIQNSGLMVGSVDVTGDQVPVPEFSKYRQDVSTVPGIPAGGKYVSTINAVNPSFQVPTTFKGNVNFNHFIGERIRVGLNAIWAKTIHNYVYVDRNLKDNPEFRITNEDNRGVFVPAETITAKGITDWQNSRKTTEVGRVLELISTGISDQFTLVADAGIKLGKDGYVNMSYTLNSTKDNSSYSCCVANTSTFLPVKDDPRSLSYGYADTHFRNKIVVNGATPSWKGFQLGATVIGVGGTRYNFLVGGGTSLNGDFVLTNDLAFVFDPNSPTTPENVRQGMSDLLNNPSVDQSVKDYIKSNLGRVAERNGGINPFATTVDLRLNKAFKLAEGQKLEFSADVFNFMNVLNRDWGRNYNRGNTNLLNINAFNQTTRQYGYAVQNLGTRPIGGTPWRIQLGLRYSFQ</sequence>
<dbReference type="InterPro" id="IPR008969">
    <property type="entry name" value="CarboxyPept-like_regulatory"/>
</dbReference>
<gene>
    <name evidence="2" type="ORF">C5O19_14040</name>
</gene>
<feature type="domain" description="TonB-dependent transporter Oar-like beta-barrel" evidence="1">
    <location>
        <begin position="248"/>
        <end position="314"/>
    </location>
</feature>
<dbReference type="Pfam" id="PF13620">
    <property type="entry name" value="CarboxypepD_reg"/>
    <property type="match status" value="1"/>
</dbReference>
<feature type="domain" description="TonB-dependent transporter Oar-like beta-barrel" evidence="1">
    <location>
        <begin position="356"/>
        <end position="1012"/>
    </location>
</feature>
<keyword evidence="3" id="KW-1185">Reference proteome</keyword>
<reference evidence="3" key="1">
    <citation type="submission" date="2018-02" db="EMBL/GenBank/DDBJ databases">
        <title>Genome sequencing of Solimonas sp. HR-BB.</title>
        <authorList>
            <person name="Lee Y."/>
            <person name="Jeon C.O."/>
        </authorList>
    </citation>
    <scope>NUCLEOTIDE SEQUENCE [LARGE SCALE GENOMIC DNA]</scope>
    <source>
        <strain evidence="3">HR-U</strain>
    </source>
</reference>
<protein>
    <recommendedName>
        <fullName evidence="1">TonB-dependent transporter Oar-like beta-barrel domain-containing protein</fullName>
    </recommendedName>
</protein>
<evidence type="ECO:0000313" key="2">
    <source>
        <dbReference type="EMBL" id="PQA60686.1"/>
    </source>
</evidence>
<dbReference type="InterPro" id="IPR057601">
    <property type="entry name" value="Oar-like_b-barrel"/>
</dbReference>
<name>A0A2S7ISM7_9BACT</name>
<dbReference type="OrthoDB" id="9768147at2"/>
<evidence type="ECO:0000313" key="3">
    <source>
        <dbReference type="Proteomes" id="UP000239590"/>
    </source>
</evidence>
<evidence type="ECO:0000259" key="1">
    <source>
        <dbReference type="Pfam" id="PF25183"/>
    </source>
</evidence>
<dbReference type="AlphaFoldDB" id="A0A2S7ISM7"/>
<comment type="caution">
    <text evidence="2">The sequence shown here is derived from an EMBL/GenBank/DDBJ whole genome shotgun (WGS) entry which is preliminary data.</text>
</comment>
<dbReference type="Pfam" id="PF25183">
    <property type="entry name" value="OMP_b-brl_4"/>
    <property type="match status" value="2"/>
</dbReference>
<proteinExistence type="predicted"/>
<dbReference type="Gene3D" id="2.60.40.1120">
    <property type="entry name" value="Carboxypeptidase-like, regulatory domain"/>
    <property type="match status" value="1"/>
</dbReference>
<dbReference type="RefSeq" id="WP_104713225.1">
    <property type="nucleotide sequence ID" value="NZ_PTRA01000001.1"/>
</dbReference>